<evidence type="ECO:0000313" key="4">
    <source>
        <dbReference type="Proteomes" id="UP000019151"/>
    </source>
</evidence>
<keyword evidence="1" id="KW-0175">Coiled coil</keyword>
<dbReference type="PANTHER" id="PTHR35792:SF2">
    <property type="entry name" value="GENERAL STRESS PROTEIN"/>
    <property type="match status" value="1"/>
</dbReference>
<dbReference type="Gene3D" id="1.20.120.20">
    <property type="entry name" value="Apolipoprotein"/>
    <property type="match status" value="1"/>
</dbReference>
<feature type="transmembrane region" description="Helical" evidence="2">
    <location>
        <begin position="20"/>
        <end position="39"/>
    </location>
</feature>
<evidence type="ECO:0000256" key="1">
    <source>
        <dbReference type="SAM" id="Coils"/>
    </source>
</evidence>
<sequence length="169" mass="17840">MRHDEIDDEPYLIIEKNSGSAGAFLLGLAVGAGIALLLAPQSGEETRREIASRAREARDRARDFADDVSDGVSRRIGDARDAVSQRVDRARQAVDLKRRQVERAVEAGRAAAQQARADLERRIAQTKAAYQAGTSAARESIRTPMVIPATGVIGGETSGGDEGGAAGTG</sequence>
<dbReference type="Pfam" id="PF12732">
    <property type="entry name" value="YtxH"/>
    <property type="match status" value="1"/>
</dbReference>
<reference evidence="3 4" key="1">
    <citation type="journal article" date="2014" name="Genome Announc.">
        <title>Genome Sequence and Methylome of Soil Bacterium Gemmatirosa kalamazoonensis KBS708T, a Member of the Rarely Cultivated Gemmatimonadetes Phylum.</title>
        <authorList>
            <person name="Debruyn J.M."/>
            <person name="Radosevich M."/>
            <person name="Wommack K.E."/>
            <person name="Polson S.W."/>
            <person name="Hauser L.J."/>
            <person name="Fawaz M.N."/>
            <person name="Korlach J."/>
            <person name="Tsai Y.C."/>
        </authorList>
    </citation>
    <scope>NUCLEOTIDE SEQUENCE [LARGE SCALE GENOMIC DNA]</scope>
    <source>
        <strain evidence="3 4">KBS708</strain>
    </source>
</reference>
<evidence type="ECO:0000256" key="2">
    <source>
        <dbReference type="SAM" id="Phobius"/>
    </source>
</evidence>
<accession>W0RH19</accession>
<dbReference type="EMBL" id="CP007128">
    <property type="protein sequence ID" value="AHG90414.1"/>
    <property type="molecule type" value="Genomic_DNA"/>
</dbReference>
<dbReference type="KEGG" id="gba:J421_2877"/>
<dbReference type="eggNOG" id="COG4980">
    <property type="taxonomic scope" value="Bacteria"/>
</dbReference>
<protein>
    <submittedName>
        <fullName evidence="3">Uncharacterized protein family YtxH</fullName>
    </submittedName>
</protein>
<dbReference type="InterPro" id="IPR024623">
    <property type="entry name" value="YtxH"/>
</dbReference>
<proteinExistence type="predicted"/>
<evidence type="ECO:0000313" key="3">
    <source>
        <dbReference type="EMBL" id="AHG90414.1"/>
    </source>
</evidence>
<dbReference type="HOGENOM" id="CLU_1616634_0_0_0"/>
<dbReference type="STRING" id="861299.J421_2877"/>
<organism evidence="3 4">
    <name type="scientific">Gemmatirosa kalamazoonensis</name>
    <dbReference type="NCBI Taxonomy" id="861299"/>
    <lineage>
        <taxon>Bacteria</taxon>
        <taxon>Pseudomonadati</taxon>
        <taxon>Gemmatimonadota</taxon>
        <taxon>Gemmatimonadia</taxon>
        <taxon>Gemmatimonadales</taxon>
        <taxon>Gemmatimonadaceae</taxon>
        <taxon>Gemmatirosa</taxon>
    </lineage>
</organism>
<feature type="coiled-coil region" evidence="1">
    <location>
        <begin position="87"/>
        <end position="129"/>
    </location>
</feature>
<dbReference type="Proteomes" id="UP000019151">
    <property type="component" value="Chromosome"/>
</dbReference>
<dbReference type="AlphaFoldDB" id="W0RH19"/>
<dbReference type="RefSeq" id="WP_025411883.1">
    <property type="nucleotide sequence ID" value="NZ_CP007128.1"/>
</dbReference>
<keyword evidence="2" id="KW-0472">Membrane</keyword>
<name>W0RH19_9BACT</name>
<keyword evidence="2" id="KW-1133">Transmembrane helix</keyword>
<keyword evidence="4" id="KW-1185">Reference proteome</keyword>
<keyword evidence="2" id="KW-0812">Transmembrane</keyword>
<dbReference type="InterPro" id="IPR052928">
    <property type="entry name" value="Desiccation-related_membrane"/>
</dbReference>
<gene>
    <name evidence="3" type="ORF">J421_2877</name>
</gene>
<dbReference type="InParanoid" id="W0RH19"/>
<dbReference type="PANTHER" id="PTHR35792">
    <property type="entry name" value="GENERAL STRESS PROTEIN"/>
    <property type="match status" value="1"/>
</dbReference>